<dbReference type="Proteomes" id="UP000634136">
    <property type="component" value="Unassembled WGS sequence"/>
</dbReference>
<comment type="caution">
    <text evidence="1">The sequence shown here is derived from an EMBL/GenBank/DDBJ whole genome shotgun (WGS) entry which is preliminary data.</text>
</comment>
<reference evidence="1" key="1">
    <citation type="submission" date="2020-09" db="EMBL/GenBank/DDBJ databases">
        <title>Genome-Enabled Discovery of Anthraquinone Biosynthesis in Senna tora.</title>
        <authorList>
            <person name="Kang S.-H."/>
            <person name="Pandey R.P."/>
            <person name="Lee C.-M."/>
            <person name="Sim J.-S."/>
            <person name="Jeong J.-T."/>
            <person name="Choi B.-S."/>
            <person name="Jung M."/>
            <person name="Ginzburg D."/>
            <person name="Zhao K."/>
            <person name="Won S.Y."/>
            <person name="Oh T.-J."/>
            <person name="Yu Y."/>
            <person name="Kim N.-H."/>
            <person name="Lee O.R."/>
            <person name="Lee T.-H."/>
            <person name="Bashyal P."/>
            <person name="Kim T.-S."/>
            <person name="Lee W.-H."/>
            <person name="Kawkins C."/>
            <person name="Kim C.-K."/>
            <person name="Kim J.S."/>
            <person name="Ahn B.O."/>
            <person name="Rhee S.Y."/>
            <person name="Sohng J.K."/>
        </authorList>
    </citation>
    <scope>NUCLEOTIDE SEQUENCE</scope>
    <source>
        <tissue evidence="1">Leaf</tissue>
    </source>
</reference>
<dbReference type="EMBL" id="JAAIUW010000013">
    <property type="protein sequence ID" value="KAF7801781.1"/>
    <property type="molecule type" value="Genomic_DNA"/>
</dbReference>
<accession>A0A834SEA1</accession>
<organism evidence="1 2">
    <name type="scientific">Senna tora</name>
    <dbReference type="NCBI Taxonomy" id="362788"/>
    <lineage>
        <taxon>Eukaryota</taxon>
        <taxon>Viridiplantae</taxon>
        <taxon>Streptophyta</taxon>
        <taxon>Embryophyta</taxon>
        <taxon>Tracheophyta</taxon>
        <taxon>Spermatophyta</taxon>
        <taxon>Magnoliopsida</taxon>
        <taxon>eudicotyledons</taxon>
        <taxon>Gunneridae</taxon>
        <taxon>Pentapetalae</taxon>
        <taxon>rosids</taxon>
        <taxon>fabids</taxon>
        <taxon>Fabales</taxon>
        <taxon>Fabaceae</taxon>
        <taxon>Caesalpinioideae</taxon>
        <taxon>Cassia clade</taxon>
        <taxon>Senna</taxon>
    </lineage>
</organism>
<name>A0A834SEA1_9FABA</name>
<dbReference type="AlphaFoldDB" id="A0A834SEA1"/>
<proteinExistence type="predicted"/>
<keyword evidence="2" id="KW-1185">Reference proteome</keyword>
<sequence length="31" mass="3171">MSVVVGRELLAVASLAASTSTHCSEHVASTR</sequence>
<evidence type="ECO:0000313" key="2">
    <source>
        <dbReference type="Proteomes" id="UP000634136"/>
    </source>
</evidence>
<gene>
    <name evidence="1" type="ORF">G2W53_040892</name>
</gene>
<protein>
    <submittedName>
        <fullName evidence="1">Uncharacterized protein</fullName>
    </submittedName>
</protein>
<evidence type="ECO:0000313" key="1">
    <source>
        <dbReference type="EMBL" id="KAF7801781.1"/>
    </source>
</evidence>